<protein>
    <submittedName>
        <fullName evidence="1">Uncharacterized protein</fullName>
    </submittedName>
</protein>
<accession>A0A426WYQ0</accession>
<proteinExistence type="predicted"/>
<evidence type="ECO:0000313" key="1">
    <source>
        <dbReference type="EMBL" id="RRT31842.1"/>
    </source>
</evidence>
<organism evidence="1 2">
    <name type="scientific">Ensete ventricosum</name>
    <name type="common">Abyssinian banana</name>
    <name type="synonym">Musa ensete</name>
    <dbReference type="NCBI Taxonomy" id="4639"/>
    <lineage>
        <taxon>Eukaryota</taxon>
        <taxon>Viridiplantae</taxon>
        <taxon>Streptophyta</taxon>
        <taxon>Embryophyta</taxon>
        <taxon>Tracheophyta</taxon>
        <taxon>Spermatophyta</taxon>
        <taxon>Magnoliopsida</taxon>
        <taxon>Liliopsida</taxon>
        <taxon>Zingiberales</taxon>
        <taxon>Musaceae</taxon>
        <taxon>Ensete</taxon>
    </lineage>
</organism>
<sequence length="61" mass="6566">VKSAKPVTRCNLDRLDIVSSFVQDLAGASKREHPETHIRVGSIIGAHPRPDGPPSSFLASF</sequence>
<dbReference type="Proteomes" id="UP000287651">
    <property type="component" value="Unassembled WGS sequence"/>
</dbReference>
<evidence type="ECO:0000313" key="2">
    <source>
        <dbReference type="Proteomes" id="UP000287651"/>
    </source>
</evidence>
<gene>
    <name evidence="1" type="ORF">B296_00057381</name>
</gene>
<feature type="non-terminal residue" evidence="1">
    <location>
        <position position="1"/>
    </location>
</feature>
<name>A0A426WYQ0_ENSVE</name>
<dbReference type="AlphaFoldDB" id="A0A426WYQ0"/>
<dbReference type="EMBL" id="AMZH03035497">
    <property type="protein sequence ID" value="RRT31842.1"/>
    <property type="molecule type" value="Genomic_DNA"/>
</dbReference>
<reference evidence="1 2" key="1">
    <citation type="journal article" date="2014" name="Agronomy (Basel)">
        <title>A Draft Genome Sequence for Ensete ventricosum, the Drought-Tolerant Tree Against Hunger.</title>
        <authorList>
            <person name="Harrison J."/>
            <person name="Moore K.A."/>
            <person name="Paszkiewicz K."/>
            <person name="Jones T."/>
            <person name="Grant M."/>
            <person name="Ambacheew D."/>
            <person name="Muzemil S."/>
            <person name="Studholme D.J."/>
        </authorList>
    </citation>
    <scope>NUCLEOTIDE SEQUENCE [LARGE SCALE GENOMIC DNA]</scope>
</reference>
<comment type="caution">
    <text evidence="1">The sequence shown here is derived from an EMBL/GenBank/DDBJ whole genome shotgun (WGS) entry which is preliminary data.</text>
</comment>